<feature type="domain" description="TM2" evidence="10">
    <location>
        <begin position="108"/>
        <end position="150"/>
    </location>
</feature>
<comment type="similarity">
    <text evidence="2">Belongs to the TM2 family.</text>
</comment>
<feature type="chain" id="PRO_5043451251" evidence="9">
    <location>
        <begin position="23"/>
        <end position="169"/>
    </location>
</feature>
<sequence>MYIPTKLLSILFIFHLLKFATPNEYDFNSALPRCQHLPEDFIICADIRDETFSQCQQETKFSSVYYYSETLYGNLTCGVLGDIECYGDRIFNQTVPCISYYSSDFMRIFLYAFFLGIFGVDRFCLNQFALGIGKLLTLGGFGVWWLIDIILLLSGYTYPEGGFNYATNF</sequence>
<reference evidence="11 12" key="1">
    <citation type="journal article" date="2023" name="BMC Biol.">
        <title>The compact genome of the sponge Oopsacas minuta (Hexactinellida) is lacking key metazoan core genes.</title>
        <authorList>
            <person name="Santini S."/>
            <person name="Schenkelaars Q."/>
            <person name="Jourda C."/>
            <person name="Duchesne M."/>
            <person name="Belahbib H."/>
            <person name="Rocher C."/>
            <person name="Selva M."/>
            <person name="Riesgo A."/>
            <person name="Vervoort M."/>
            <person name="Leys S.P."/>
            <person name="Kodjabachian L."/>
            <person name="Le Bivic A."/>
            <person name="Borchiellini C."/>
            <person name="Claverie J.M."/>
            <person name="Renard E."/>
        </authorList>
    </citation>
    <scope>NUCLEOTIDE SEQUENCE [LARGE SCALE GENOMIC DNA]</scope>
    <source>
        <strain evidence="11">SPO-2</strain>
    </source>
</reference>
<evidence type="ECO:0000313" key="12">
    <source>
        <dbReference type="Proteomes" id="UP001165289"/>
    </source>
</evidence>
<name>A0AAV7JV68_9METZ</name>
<organism evidence="11 12">
    <name type="scientific">Oopsacas minuta</name>
    <dbReference type="NCBI Taxonomy" id="111878"/>
    <lineage>
        <taxon>Eukaryota</taxon>
        <taxon>Metazoa</taxon>
        <taxon>Porifera</taxon>
        <taxon>Hexactinellida</taxon>
        <taxon>Hexasterophora</taxon>
        <taxon>Lyssacinosida</taxon>
        <taxon>Leucopsacidae</taxon>
        <taxon>Oopsacas</taxon>
    </lineage>
</organism>
<evidence type="ECO:0000256" key="5">
    <source>
        <dbReference type="ARBA" id="ARBA00022989"/>
    </source>
</evidence>
<dbReference type="InterPro" id="IPR050932">
    <property type="entry name" value="TM2D1-3-like"/>
</dbReference>
<keyword evidence="7" id="KW-0325">Glycoprotein</keyword>
<dbReference type="EMBL" id="JAKMXF010000297">
    <property type="protein sequence ID" value="KAI6652791.1"/>
    <property type="molecule type" value="Genomic_DNA"/>
</dbReference>
<dbReference type="InterPro" id="IPR007829">
    <property type="entry name" value="TM2"/>
</dbReference>
<evidence type="ECO:0000256" key="3">
    <source>
        <dbReference type="ARBA" id="ARBA00022692"/>
    </source>
</evidence>
<comment type="subcellular location">
    <subcellularLocation>
        <location evidence="1">Membrane</location>
        <topology evidence="1">Multi-pass membrane protein</topology>
    </subcellularLocation>
</comment>
<keyword evidence="12" id="KW-1185">Reference proteome</keyword>
<feature type="transmembrane region" description="Helical" evidence="8">
    <location>
        <begin position="135"/>
        <end position="158"/>
    </location>
</feature>
<comment type="caution">
    <text evidence="11">The sequence shown here is derived from an EMBL/GenBank/DDBJ whole genome shotgun (WGS) entry which is preliminary data.</text>
</comment>
<feature type="signal peptide" evidence="9">
    <location>
        <begin position="1"/>
        <end position="22"/>
    </location>
</feature>
<protein>
    <submittedName>
        <fullName evidence="11">TM2 domain-containing protein</fullName>
    </submittedName>
</protein>
<evidence type="ECO:0000313" key="11">
    <source>
        <dbReference type="EMBL" id="KAI6652791.1"/>
    </source>
</evidence>
<evidence type="ECO:0000256" key="2">
    <source>
        <dbReference type="ARBA" id="ARBA00008284"/>
    </source>
</evidence>
<dbReference type="Proteomes" id="UP001165289">
    <property type="component" value="Unassembled WGS sequence"/>
</dbReference>
<keyword evidence="5 8" id="KW-1133">Transmembrane helix</keyword>
<dbReference type="PANTHER" id="PTHR21016:SF4">
    <property type="entry name" value="TM2 DOMAIN-CONTAINING PROTEIN 2"/>
    <property type="match status" value="1"/>
</dbReference>
<evidence type="ECO:0000256" key="1">
    <source>
        <dbReference type="ARBA" id="ARBA00004141"/>
    </source>
</evidence>
<accession>A0AAV7JV68</accession>
<gene>
    <name evidence="11" type="ORF">LOD99_4177</name>
</gene>
<evidence type="ECO:0000256" key="7">
    <source>
        <dbReference type="ARBA" id="ARBA00023180"/>
    </source>
</evidence>
<dbReference type="GO" id="GO:0016020">
    <property type="term" value="C:membrane"/>
    <property type="evidence" value="ECO:0007669"/>
    <property type="project" value="UniProtKB-SubCell"/>
</dbReference>
<keyword evidence="4 9" id="KW-0732">Signal</keyword>
<evidence type="ECO:0000256" key="6">
    <source>
        <dbReference type="ARBA" id="ARBA00023136"/>
    </source>
</evidence>
<dbReference type="Pfam" id="PF05154">
    <property type="entry name" value="TM2"/>
    <property type="match status" value="1"/>
</dbReference>
<keyword evidence="6 8" id="KW-0472">Membrane</keyword>
<dbReference type="PANTHER" id="PTHR21016">
    <property type="entry name" value="BETA-AMYLOID BINDING PROTEIN-RELATED"/>
    <property type="match status" value="1"/>
</dbReference>
<evidence type="ECO:0000256" key="4">
    <source>
        <dbReference type="ARBA" id="ARBA00022729"/>
    </source>
</evidence>
<evidence type="ECO:0000259" key="10">
    <source>
        <dbReference type="Pfam" id="PF05154"/>
    </source>
</evidence>
<proteinExistence type="inferred from homology"/>
<feature type="transmembrane region" description="Helical" evidence="8">
    <location>
        <begin position="105"/>
        <end position="123"/>
    </location>
</feature>
<dbReference type="AlphaFoldDB" id="A0AAV7JV68"/>
<evidence type="ECO:0000256" key="9">
    <source>
        <dbReference type="SAM" id="SignalP"/>
    </source>
</evidence>
<keyword evidence="3 8" id="KW-0812">Transmembrane</keyword>
<evidence type="ECO:0000256" key="8">
    <source>
        <dbReference type="SAM" id="Phobius"/>
    </source>
</evidence>